<proteinExistence type="predicted"/>
<evidence type="ECO:0000313" key="2">
    <source>
        <dbReference type="Proteomes" id="UP000077667"/>
    </source>
</evidence>
<accession>A0A1A9I777</accession>
<dbReference type="KEGG" id="nia:A8C56_22820"/>
<name>A0A1A9I777_9BACT</name>
<sequence>MDVSGNKYLDFLSKQLALATTDREKKQIQWAINSLPAQQNEATMDSAQLAAYNGTFEGGLHFYVKGNNLYCQNAQKGNVIVKLQHVSNNLFILNENNQLEFKKDQSGQFSGIRWYRSDGTESFRKRKNVR</sequence>
<evidence type="ECO:0000313" key="1">
    <source>
        <dbReference type="EMBL" id="ANH83433.1"/>
    </source>
</evidence>
<protein>
    <submittedName>
        <fullName evidence="1">Uncharacterized protein</fullName>
    </submittedName>
</protein>
<keyword evidence="2" id="KW-1185">Reference proteome</keyword>
<gene>
    <name evidence="1" type="ORF">A8C56_22820</name>
</gene>
<dbReference type="Proteomes" id="UP000077667">
    <property type="component" value="Chromosome"/>
</dbReference>
<organism evidence="1 2">
    <name type="scientific">Niabella ginsenosidivorans</name>
    <dbReference type="NCBI Taxonomy" id="1176587"/>
    <lineage>
        <taxon>Bacteria</taxon>
        <taxon>Pseudomonadati</taxon>
        <taxon>Bacteroidota</taxon>
        <taxon>Chitinophagia</taxon>
        <taxon>Chitinophagales</taxon>
        <taxon>Chitinophagaceae</taxon>
        <taxon>Niabella</taxon>
    </lineage>
</organism>
<dbReference type="RefSeq" id="WP_067760984.1">
    <property type="nucleotide sequence ID" value="NZ_CP015772.1"/>
</dbReference>
<dbReference type="OrthoDB" id="6397760at2"/>
<dbReference type="EMBL" id="CP015772">
    <property type="protein sequence ID" value="ANH83433.1"/>
    <property type="molecule type" value="Genomic_DNA"/>
</dbReference>
<dbReference type="AlphaFoldDB" id="A0A1A9I777"/>
<reference evidence="1 2" key="1">
    <citation type="submission" date="2016-05" db="EMBL/GenBank/DDBJ databases">
        <title>Niabella ginsenosidivorans BS26 whole genome sequencing.</title>
        <authorList>
            <person name="Im W.T."/>
            <person name="Siddiqi M.Z."/>
        </authorList>
    </citation>
    <scope>NUCLEOTIDE SEQUENCE [LARGE SCALE GENOMIC DNA]</scope>
    <source>
        <strain evidence="1 2">BS26</strain>
    </source>
</reference>